<accession>A0AAV2GE95</accession>
<protein>
    <submittedName>
        <fullName evidence="1">Uncharacterized protein</fullName>
    </submittedName>
</protein>
<dbReference type="AlphaFoldDB" id="A0AAV2GE95"/>
<gene>
    <name evidence="1" type="ORF">LTRI10_LOCUS48538</name>
</gene>
<evidence type="ECO:0000313" key="2">
    <source>
        <dbReference type="Proteomes" id="UP001497516"/>
    </source>
</evidence>
<dbReference type="Proteomes" id="UP001497516">
    <property type="component" value="Chromosome 8"/>
</dbReference>
<organism evidence="1 2">
    <name type="scientific">Linum trigynum</name>
    <dbReference type="NCBI Taxonomy" id="586398"/>
    <lineage>
        <taxon>Eukaryota</taxon>
        <taxon>Viridiplantae</taxon>
        <taxon>Streptophyta</taxon>
        <taxon>Embryophyta</taxon>
        <taxon>Tracheophyta</taxon>
        <taxon>Spermatophyta</taxon>
        <taxon>Magnoliopsida</taxon>
        <taxon>eudicotyledons</taxon>
        <taxon>Gunneridae</taxon>
        <taxon>Pentapetalae</taxon>
        <taxon>rosids</taxon>
        <taxon>fabids</taxon>
        <taxon>Malpighiales</taxon>
        <taxon>Linaceae</taxon>
        <taxon>Linum</taxon>
    </lineage>
</organism>
<dbReference type="EMBL" id="OZ034821">
    <property type="protein sequence ID" value="CAL1408989.1"/>
    <property type="molecule type" value="Genomic_DNA"/>
</dbReference>
<sequence>MWMVEGKSEELQGLQPIGMCSKETAKHILDEGCGEALLLAYCKDLKSDYESFQNIIILYGSSIQHH</sequence>
<keyword evidence="2" id="KW-1185">Reference proteome</keyword>
<evidence type="ECO:0000313" key="1">
    <source>
        <dbReference type="EMBL" id="CAL1408989.1"/>
    </source>
</evidence>
<proteinExistence type="predicted"/>
<name>A0AAV2GE95_9ROSI</name>
<reference evidence="1 2" key="1">
    <citation type="submission" date="2024-04" db="EMBL/GenBank/DDBJ databases">
        <authorList>
            <person name="Fracassetti M."/>
        </authorList>
    </citation>
    <scope>NUCLEOTIDE SEQUENCE [LARGE SCALE GENOMIC DNA]</scope>
</reference>